<sequence>MGSDFWSGVAGFVVDVGVSYGLEHALKGGSGGIGKQVLVGSFAGGVGGALGDAVAHGGPSLGDTPEAFFYGALGGAAGAGADRFIASRLAKGKTAADDALTEASSTKATADEARDSLQNAENARTAARTDLDQAEVALRQANAELGPLQTQYDDALRRAQADPNNVILRDELNSARDALNAAKDKVRAAESVRDKAKEGLDEAGDKFNELNAKRGDLDSAKSSADDAFKKAEAAAKAAGKRVDDFGKYYRGTLVGLGSYASMMLNEHGLPWSSDGSGGDQPGAAVNRVPLMWDGYQPAATAGLMGQSPFEQGSSPQKGQGFLLRPEGLNPSIVLWYGGPSNSFAYSLVDTYEMFGDLKKKEDLKVTPIPAMPKTVQNPSGFSAKGGATYKDLSLSLNETGKKLTDTQQSVLNVLPTVEEISKRGKENVGKLIVGVNRFMVERLQTGSDKEVLVVLGQGFTELANEIQSAAQANQAAAGGIQNPTAAQDAAAAQNLANSVGNYAGRMNSAGYTPDSSQIGVNNPWDPGNLGTSNATTPDTSALKDATEKFRDQAENLAGTAKNPSDITPSSVDPGALNPAAYNPGASQLGSTDPMGGLGSLMSTLMPFQLMAQQRAMRDEADRNMSDRMDDLDSSRFDQAAVPTLPQAQQPVGTTPWSNQAAANNAAATPAQPAAHHPAGAPSGANSTQPGTAVPKRVPGDDGLVPYAFPKGTQRIPLAVAQACDKAFANKSGTDAQAAYQGTAGAFTDPKDIGPAVDPFQLTTGDIGTWIIRQPKKASQQAEPVPAQAGSEGQIQPVAMVTVGGDTGEKKNEPDTGSSGDPEYRTAILVVFGEGESGTVEAIVNGELRQFEAEMSDTEGDFGEFAGFKHPKGVEAAGDKGQDSETIATSGDQTTADIPALTMPV</sequence>
<reference evidence="3 4" key="1">
    <citation type="submission" date="2024-06" db="EMBL/GenBank/DDBJ databases">
        <title>The Natural Products Discovery Center: Release of the First 8490 Sequenced Strains for Exploring Actinobacteria Biosynthetic Diversity.</title>
        <authorList>
            <person name="Kalkreuter E."/>
            <person name="Kautsar S.A."/>
            <person name="Yang D."/>
            <person name="Bader C.D."/>
            <person name="Teijaro C.N."/>
            <person name="Fluegel L."/>
            <person name="Davis C.M."/>
            <person name="Simpson J.R."/>
            <person name="Lauterbach L."/>
            <person name="Steele A.D."/>
            <person name="Gui C."/>
            <person name="Meng S."/>
            <person name="Li G."/>
            <person name="Viehrig K."/>
            <person name="Ye F."/>
            <person name="Su P."/>
            <person name="Kiefer A.F."/>
            <person name="Nichols A."/>
            <person name="Cepeda A.J."/>
            <person name="Yan W."/>
            <person name="Fan B."/>
            <person name="Jiang Y."/>
            <person name="Adhikari A."/>
            <person name="Zheng C.-J."/>
            <person name="Schuster L."/>
            <person name="Cowan T.M."/>
            <person name="Smanski M.J."/>
            <person name="Chevrette M.G."/>
            <person name="De Carvalho L.P.S."/>
            <person name="Shen B."/>
        </authorList>
    </citation>
    <scope>NUCLEOTIDE SEQUENCE [LARGE SCALE GENOMIC DNA]</scope>
    <source>
        <strain evidence="3 4">NPDC019708</strain>
    </source>
</reference>
<organism evidence="3 4">
    <name type="scientific">Nocardia rhamnosiphila</name>
    <dbReference type="NCBI Taxonomy" id="426716"/>
    <lineage>
        <taxon>Bacteria</taxon>
        <taxon>Bacillati</taxon>
        <taxon>Actinomycetota</taxon>
        <taxon>Actinomycetes</taxon>
        <taxon>Mycobacteriales</taxon>
        <taxon>Nocardiaceae</taxon>
        <taxon>Nocardia</taxon>
    </lineage>
</organism>
<dbReference type="SUPFAM" id="SSF57997">
    <property type="entry name" value="Tropomyosin"/>
    <property type="match status" value="1"/>
</dbReference>
<accession>A0ABV2WZQ9</accession>
<name>A0ABV2WZQ9_9NOCA</name>
<gene>
    <name evidence="3" type="ORF">ABZ510_31385</name>
</gene>
<proteinExistence type="predicted"/>
<dbReference type="EMBL" id="JBEYBF010000036">
    <property type="protein sequence ID" value="MEU1956336.1"/>
    <property type="molecule type" value="Genomic_DNA"/>
</dbReference>
<protein>
    <submittedName>
        <fullName evidence="3">Uncharacterized protein</fullName>
    </submittedName>
</protein>
<comment type="caution">
    <text evidence="3">The sequence shown here is derived from an EMBL/GenBank/DDBJ whole genome shotgun (WGS) entry which is preliminary data.</text>
</comment>
<feature type="region of interest" description="Disordered" evidence="2">
    <location>
        <begin position="803"/>
        <end position="822"/>
    </location>
</feature>
<evidence type="ECO:0000256" key="2">
    <source>
        <dbReference type="SAM" id="MobiDB-lite"/>
    </source>
</evidence>
<feature type="compositionally biased region" description="Low complexity" evidence="2">
    <location>
        <begin position="657"/>
        <end position="685"/>
    </location>
</feature>
<feature type="coiled-coil region" evidence="1">
    <location>
        <begin position="103"/>
        <end position="213"/>
    </location>
</feature>
<keyword evidence="4" id="KW-1185">Reference proteome</keyword>
<feature type="region of interest" description="Disordered" evidence="2">
    <location>
        <begin position="642"/>
        <end position="698"/>
    </location>
</feature>
<feature type="compositionally biased region" description="Polar residues" evidence="2">
    <location>
        <begin position="561"/>
        <end position="570"/>
    </location>
</feature>
<feature type="compositionally biased region" description="Polar residues" evidence="2">
    <location>
        <begin position="645"/>
        <end position="656"/>
    </location>
</feature>
<feature type="region of interest" description="Disordered" evidence="2">
    <location>
        <begin position="557"/>
        <end position="599"/>
    </location>
</feature>
<feature type="region of interest" description="Disordered" evidence="2">
    <location>
        <begin position="513"/>
        <end position="539"/>
    </location>
</feature>
<evidence type="ECO:0000313" key="4">
    <source>
        <dbReference type="Proteomes" id="UP001550628"/>
    </source>
</evidence>
<evidence type="ECO:0000313" key="3">
    <source>
        <dbReference type="EMBL" id="MEU1956336.1"/>
    </source>
</evidence>
<evidence type="ECO:0000256" key="1">
    <source>
        <dbReference type="SAM" id="Coils"/>
    </source>
</evidence>
<feature type="compositionally biased region" description="Polar residues" evidence="2">
    <location>
        <begin position="529"/>
        <end position="539"/>
    </location>
</feature>
<feature type="region of interest" description="Disordered" evidence="2">
    <location>
        <begin position="873"/>
        <end position="904"/>
    </location>
</feature>
<dbReference type="Proteomes" id="UP001550628">
    <property type="component" value="Unassembled WGS sequence"/>
</dbReference>
<keyword evidence="1" id="KW-0175">Coiled coil</keyword>
<dbReference type="RefSeq" id="WP_356959590.1">
    <property type="nucleotide sequence ID" value="NZ_JBEYBD010000031.1"/>
</dbReference>
<feature type="compositionally biased region" description="Polar residues" evidence="2">
    <location>
        <begin position="883"/>
        <end position="895"/>
    </location>
</feature>